<keyword evidence="1" id="KW-1133">Transmembrane helix</keyword>
<dbReference type="eggNOG" id="arCOG06329">
    <property type="taxonomic scope" value="Archaea"/>
</dbReference>
<name>M1XKQ1_NATM8</name>
<reference evidence="2 3" key="1">
    <citation type="journal article" date="2013" name="Genome Announc.">
        <title>Genome of the haloarchaeon Natronomonas moolapensis, a neutrophilic member of a previously haloalkaliphilic genus.</title>
        <authorList>
            <person name="Dyall-Smith M.L."/>
            <person name="Pfeiffer F."/>
            <person name="Oberwinkler T."/>
            <person name="Klee K."/>
            <person name="Rampp M."/>
            <person name="Palm P."/>
            <person name="Gross K."/>
            <person name="Schuster S.C."/>
            <person name="Oesterhelt D."/>
        </authorList>
    </citation>
    <scope>NUCLEOTIDE SEQUENCE [LARGE SCALE GENOMIC DNA]</scope>
    <source>
        <strain evidence="3">DSM 18674 / JCM 14361 / 8.8.11</strain>
    </source>
</reference>
<keyword evidence="1" id="KW-0472">Membrane</keyword>
<keyword evidence="1" id="KW-0812">Transmembrane</keyword>
<feature type="transmembrane region" description="Helical" evidence="1">
    <location>
        <begin position="40"/>
        <end position="62"/>
    </location>
</feature>
<feature type="transmembrane region" description="Helical" evidence="1">
    <location>
        <begin position="83"/>
        <end position="102"/>
    </location>
</feature>
<dbReference type="AlphaFoldDB" id="M1XKQ1"/>
<dbReference type="KEGG" id="nmo:Nmlp_2121"/>
<dbReference type="RefSeq" id="WP_015409105.1">
    <property type="nucleotide sequence ID" value="NC_020388.1"/>
</dbReference>
<feature type="transmembrane region" description="Helical" evidence="1">
    <location>
        <begin position="12"/>
        <end position="34"/>
    </location>
</feature>
<dbReference type="EMBL" id="HF582854">
    <property type="protein sequence ID" value="CCQ36303.1"/>
    <property type="molecule type" value="Genomic_DNA"/>
</dbReference>
<evidence type="ECO:0000313" key="2">
    <source>
        <dbReference type="EMBL" id="CCQ36303.1"/>
    </source>
</evidence>
<accession>M1XKQ1</accession>
<evidence type="ECO:0000313" key="3">
    <source>
        <dbReference type="Proteomes" id="UP000011867"/>
    </source>
</evidence>
<dbReference type="HOGENOM" id="CLU_2257440_0_0_2"/>
<gene>
    <name evidence="2" type="ordered locus">Nmlp_2121</name>
</gene>
<dbReference type="OrthoDB" id="187492at2157"/>
<evidence type="ECO:0000256" key="1">
    <source>
        <dbReference type="SAM" id="Phobius"/>
    </source>
</evidence>
<dbReference type="GeneID" id="14651103"/>
<dbReference type="Proteomes" id="UP000011867">
    <property type="component" value="Chromosome"/>
</dbReference>
<sequence length="103" mass="10796">MPLRNRHGVSADPVPFVVVSGLAFMLSFSFGPLYGLAFGLSLPTALAASGMAFLLAAALAFHRQVWNGRPPEETSVALRAEQLLYGALVFAVVVAGATLPLLL</sequence>
<organism evidence="2 3">
    <name type="scientific">Natronomonas moolapensis (strain DSM 18674 / CECT 7526 / JCM 14361 / 8.8.11)</name>
    <dbReference type="NCBI Taxonomy" id="268739"/>
    <lineage>
        <taxon>Archaea</taxon>
        <taxon>Methanobacteriati</taxon>
        <taxon>Methanobacteriota</taxon>
        <taxon>Stenosarchaea group</taxon>
        <taxon>Halobacteria</taxon>
        <taxon>Halobacteriales</taxon>
        <taxon>Natronomonadaceae</taxon>
        <taxon>Natronomonas</taxon>
    </lineage>
</organism>
<protein>
    <submittedName>
        <fullName evidence="2">Uncharacterized protein</fullName>
    </submittedName>
</protein>
<keyword evidence="3" id="KW-1185">Reference proteome</keyword>
<proteinExistence type="predicted"/>